<sequence length="132" mass="15157">MTVGIKVDFLWYSIGTGEFFNSFFSTVYVNLENKKWGSRFPLIMKNLYSGTLDIDELNIAKNELSEIKQELFKLAPNKIIWDAKNLQKSPPWGSNISQDIKTLADYFVTSDGENLFSVLDDALNRPYTKKCN</sequence>
<proteinExistence type="predicted"/>
<evidence type="ECO:0000313" key="1">
    <source>
        <dbReference type="EMBL" id="SES03674.1"/>
    </source>
</evidence>
<dbReference type="EMBL" id="FOHA01000020">
    <property type="protein sequence ID" value="SES03674.1"/>
    <property type="molecule type" value="Genomic_DNA"/>
</dbReference>
<name>A0A1H9U3C4_9LACT</name>
<dbReference type="Pfam" id="PF15601">
    <property type="entry name" value="Imm70"/>
    <property type="match status" value="1"/>
</dbReference>
<dbReference type="AlphaFoldDB" id="A0A1H9U3C4"/>
<dbReference type="STRING" id="142588.SAMN04488559_12040"/>
<dbReference type="OrthoDB" id="5120820at2"/>
<keyword evidence="2" id="KW-1185">Reference proteome</keyword>
<organism evidence="1 2">
    <name type="scientific">Isobaculum melis</name>
    <dbReference type="NCBI Taxonomy" id="142588"/>
    <lineage>
        <taxon>Bacteria</taxon>
        <taxon>Bacillati</taxon>
        <taxon>Bacillota</taxon>
        <taxon>Bacilli</taxon>
        <taxon>Lactobacillales</taxon>
        <taxon>Carnobacteriaceae</taxon>
        <taxon>Isobaculum</taxon>
    </lineage>
</organism>
<accession>A0A1H9U3C4</accession>
<evidence type="ECO:0000313" key="2">
    <source>
        <dbReference type="Proteomes" id="UP000198948"/>
    </source>
</evidence>
<dbReference type="RefSeq" id="WP_092653691.1">
    <property type="nucleotide sequence ID" value="NZ_FOHA01000020.1"/>
</dbReference>
<dbReference type="Proteomes" id="UP000198948">
    <property type="component" value="Unassembled WGS sequence"/>
</dbReference>
<protein>
    <submittedName>
        <fullName evidence="1">Immunity protein 70</fullName>
    </submittedName>
</protein>
<dbReference type="InterPro" id="IPR028185">
    <property type="entry name" value="Imm70"/>
</dbReference>
<reference evidence="1 2" key="1">
    <citation type="submission" date="2016-10" db="EMBL/GenBank/DDBJ databases">
        <authorList>
            <person name="de Groot N.N."/>
        </authorList>
    </citation>
    <scope>NUCLEOTIDE SEQUENCE [LARGE SCALE GENOMIC DNA]</scope>
    <source>
        <strain evidence="1 2">DSM 13760</strain>
    </source>
</reference>
<gene>
    <name evidence="1" type="ORF">SAMN04488559_12040</name>
</gene>